<evidence type="ECO:0000256" key="3">
    <source>
        <dbReference type="ARBA" id="ARBA00023155"/>
    </source>
</evidence>
<evidence type="ECO:0000256" key="1">
    <source>
        <dbReference type="ARBA" id="ARBA00004123"/>
    </source>
</evidence>
<dbReference type="GO" id="GO:0000978">
    <property type="term" value="F:RNA polymerase II cis-regulatory region sequence-specific DNA binding"/>
    <property type="evidence" value="ECO:0007669"/>
    <property type="project" value="TreeGrafter"/>
</dbReference>
<dbReference type="GO" id="GO:0007420">
    <property type="term" value="P:brain development"/>
    <property type="evidence" value="ECO:0007669"/>
    <property type="project" value="TreeGrafter"/>
</dbReference>
<evidence type="ECO:0000313" key="8">
    <source>
        <dbReference type="EMBL" id="VDN55863.1"/>
    </source>
</evidence>
<keyword evidence="4 5" id="KW-0539">Nucleus</keyword>
<dbReference type="InterPro" id="IPR050877">
    <property type="entry name" value="EMX-VAX-Noto_Homeobox_TFs"/>
</dbReference>
<dbReference type="PANTHER" id="PTHR24339">
    <property type="entry name" value="HOMEOBOX PROTEIN EMX-RELATED"/>
    <property type="match status" value="1"/>
</dbReference>
<gene>
    <name evidence="8" type="ORF">DME_LOCUS5836</name>
</gene>
<dbReference type="SUPFAM" id="SSF46689">
    <property type="entry name" value="Homeodomain-like"/>
    <property type="match status" value="1"/>
</dbReference>
<dbReference type="EMBL" id="UYYG01001153">
    <property type="protein sequence ID" value="VDN55863.1"/>
    <property type="molecule type" value="Genomic_DNA"/>
</dbReference>
<dbReference type="GO" id="GO:0000981">
    <property type="term" value="F:DNA-binding transcription factor activity, RNA polymerase II-specific"/>
    <property type="evidence" value="ECO:0007669"/>
    <property type="project" value="TreeGrafter"/>
</dbReference>
<dbReference type="STRING" id="318479.A0A0N4U3Z9"/>
<keyword evidence="10" id="KW-1185">Reference proteome</keyword>
<dbReference type="Proteomes" id="UP000038040">
    <property type="component" value="Unplaced"/>
</dbReference>
<keyword evidence="2 5" id="KW-0238">DNA-binding</keyword>
<dbReference type="Pfam" id="PF00046">
    <property type="entry name" value="Homeodomain"/>
    <property type="match status" value="1"/>
</dbReference>
<accession>A0A0N4U3Z9</accession>
<dbReference type="OrthoDB" id="6159439at2759"/>
<reference evidence="8 10" key="2">
    <citation type="submission" date="2018-11" db="EMBL/GenBank/DDBJ databases">
        <authorList>
            <consortium name="Pathogen Informatics"/>
        </authorList>
    </citation>
    <scope>NUCLEOTIDE SEQUENCE [LARGE SCALE GENOMIC DNA]</scope>
</reference>
<dbReference type="Gene3D" id="1.10.10.60">
    <property type="entry name" value="Homeodomain-like"/>
    <property type="match status" value="1"/>
</dbReference>
<proteinExistence type="predicted"/>
<keyword evidence="3 5" id="KW-0371">Homeobox</keyword>
<evidence type="ECO:0000256" key="5">
    <source>
        <dbReference type="PROSITE-ProRule" id="PRU00108"/>
    </source>
</evidence>
<dbReference type="Proteomes" id="UP000274756">
    <property type="component" value="Unassembled WGS sequence"/>
</dbReference>
<protein>
    <submittedName>
        <fullName evidence="11">Homeobox domain-containing protein</fullName>
    </submittedName>
</protein>
<evidence type="ECO:0000259" key="7">
    <source>
        <dbReference type="PROSITE" id="PS50071"/>
    </source>
</evidence>
<evidence type="ECO:0000256" key="6">
    <source>
        <dbReference type="RuleBase" id="RU000682"/>
    </source>
</evidence>
<dbReference type="SMART" id="SM00389">
    <property type="entry name" value="HOX"/>
    <property type="match status" value="1"/>
</dbReference>
<dbReference type="WBParaSite" id="DME_0000147601-mRNA-1">
    <property type="protein sequence ID" value="DME_0000147601-mRNA-1"/>
    <property type="gene ID" value="DME_0000147601"/>
</dbReference>
<dbReference type="AlphaFoldDB" id="A0A0N4U3Z9"/>
<dbReference type="InterPro" id="IPR009057">
    <property type="entry name" value="Homeodomain-like_sf"/>
</dbReference>
<sequence>MWSPSFQQNTANAELQRVAAFSFLAAMTFLGRGTCKIFLCTKNAILAGRLEIIMCRSQILEAEILIGTWFPDKIHSLRTTGERASMTSGNLLVGPTHAFAPSSSTPSRIKTIFDVCKEKLTHAKGLRGLIKRFIRQKILLYLIPKLLSIIHNSRLQENYAIDTRLLPDSKGKQKDILLPKSLDIYRPKRHRTIFNKFQLNELRKEFHRNPYLIGEKRSLLAKKLHLTDIQQN</sequence>
<comment type="subcellular location">
    <subcellularLocation>
        <location evidence="1 5 6">Nucleus</location>
    </subcellularLocation>
</comment>
<evidence type="ECO:0000313" key="11">
    <source>
        <dbReference type="WBParaSite" id="DME_0000147601-mRNA-1"/>
    </source>
</evidence>
<dbReference type="CDD" id="cd00086">
    <property type="entry name" value="homeodomain"/>
    <property type="match status" value="1"/>
</dbReference>
<dbReference type="PANTHER" id="PTHR24339:SF28">
    <property type="entry name" value="E5-RELATED"/>
    <property type="match status" value="1"/>
</dbReference>
<evidence type="ECO:0000256" key="2">
    <source>
        <dbReference type="ARBA" id="ARBA00023125"/>
    </source>
</evidence>
<dbReference type="GO" id="GO:0030182">
    <property type="term" value="P:neuron differentiation"/>
    <property type="evidence" value="ECO:0007669"/>
    <property type="project" value="TreeGrafter"/>
</dbReference>
<evidence type="ECO:0000256" key="4">
    <source>
        <dbReference type="ARBA" id="ARBA00023242"/>
    </source>
</evidence>
<dbReference type="PROSITE" id="PS50071">
    <property type="entry name" value="HOMEOBOX_2"/>
    <property type="match status" value="1"/>
</dbReference>
<organism evidence="9 11">
    <name type="scientific">Dracunculus medinensis</name>
    <name type="common">Guinea worm</name>
    <dbReference type="NCBI Taxonomy" id="318479"/>
    <lineage>
        <taxon>Eukaryota</taxon>
        <taxon>Metazoa</taxon>
        <taxon>Ecdysozoa</taxon>
        <taxon>Nematoda</taxon>
        <taxon>Chromadorea</taxon>
        <taxon>Rhabditida</taxon>
        <taxon>Spirurina</taxon>
        <taxon>Dracunculoidea</taxon>
        <taxon>Dracunculidae</taxon>
        <taxon>Dracunculus</taxon>
    </lineage>
</organism>
<name>A0A0N4U3Z9_DRAME</name>
<reference evidence="11" key="1">
    <citation type="submission" date="2017-02" db="UniProtKB">
        <authorList>
            <consortium name="WormBaseParasite"/>
        </authorList>
    </citation>
    <scope>IDENTIFICATION</scope>
</reference>
<dbReference type="InterPro" id="IPR001356">
    <property type="entry name" value="HD"/>
</dbReference>
<dbReference type="GO" id="GO:0005634">
    <property type="term" value="C:nucleus"/>
    <property type="evidence" value="ECO:0007669"/>
    <property type="project" value="UniProtKB-SubCell"/>
</dbReference>
<evidence type="ECO:0000313" key="9">
    <source>
        <dbReference type="Proteomes" id="UP000038040"/>
    </source>
</evidence>
<feature type="domain" description="Homeobox" evidence="7">
    <location>
        <begin position="185"/>
        <end position="232"/>
    </location>
</feature>
<evidence type="ECO:0000313" key="10">
    <source>
        <dbReference type="Proteomes" id="UP000274756"/>
    </source>
</evidence>